<organism evidence="1 2">
    <name type="scientific">Brevundimonas variabilis</name>
    <dbReference type="NCBI Taxonomy" id="74312"/>
    <lineage>
        <taxon>Bacteria</taxon>
        <taxon>Pseudomonadati</taxon>
        <taxon>Pseudomonadota</taxon>
        <taxon>Alphaproteobacteria</taxon>
        <taxon>Caulobacterales</taxon>
        <taxon>Caulobacteraceae</taxon>
        <taxon>Brevundimonas</taxon>
    </lineage>
</organism>
<dbReference type="EMBL" id="JACHOR010000004">
    <property type="protein sequence ID" value="MBB5747115.1"/>
    <property type="molecule type" value="Genomic_DNA"/>
</dbReference>
<accession>A0A7W9FFA4</accession>
<keyword evidence="2" id="KW-1185">Reference proteome</keyword>
<dbReference type="AlphaFoldDB" id="A0A7W9FFA4"/>
<proteinExistence type="predicted"/>
<name>A0A7W9FFA4_9CAUL</name>
<reference evidence="1 2" key="1">
    <citation type="submission" date="2020-08" db="EMBL/GenBank/DDBJ databases">
        <title>Genomic Encyclopedia of Type Strains, Phase IV (KMG-IV): sequencing the most valuable type-strain genomes for metagenomic binning, comparative biology and taxonomic classification.</title>
        <authorList>
            <person name="Goeker M."/>
        </authorList>
    </citation>
    <scope>NUCLEOTIDE SEQUENCE [LARGE SCALE GENOMIC DNA]</scope>
    <source>
        <strain evidence="1 2">DSM 4737</strain>
    </source>
</reference>
<evidence type="ECO:0000313" key="2">
    <source>
        <dbReference type="Proteomes" id="UP000545037"/>
    </source>
</evidence>
<sequence>MMAMTNPFVILRQSAPSASTWGSSGENEPVANARGLNVLQDQIAFRRHWILRLREAADRRMTKAIFDARRISAIKGS</sequence>
<comment type="caution">
    <text evidence="1">The sequence shown here is derived from an EMBL/GenBank/DDBJ whole genome shotgun (WGS) entry which is preliminary data.</text>
</comment>
<dbReference type="Proteomes" id="UP000545037">
    <property type="component" value="Unassembled WGS sequence"/>
</dbReference>
<gene>
    <name evidence="1" type="ORF">GGR13_002722</name>
</gene>
<evidence type="ECO:0000313" key="1">
    <source>
        <dbReference type="EMBL" id="MBB5747115.1"/>
    </source>
</evidence>
<protein>
    <submittedName>
        <fullName evidence="1">Uncharacterized protein</fullName>
    </submittedName>
</protein>